<dbReference type="RefSeq" id="WP_066644080.1">
    <property type="nucleotide sequence ID" value="NZ_CP060286.1"/>
</dbReference>
<dbReference type="Proteomes" id="UP000469440">
    <property type="component" value="Unassembled WGS sequence"/>
</dbReference>
<feature type="region of interest" description="Disordered" evidence="1">
    <location>
        <begin position="51"/>
        <end position="71"/>
    </location>
</feature>
<sequence length="214" mass="23607">MTGLIITGVVFSLLAVLLFCSVFVEASFEEEFSARIGFLFLHYRLLPRPEEKPTGPKIQKKEKPAPEKKPSKIKELFHQKGLGGFLELLKAFTRVAYTGAKKLLSHTVVRKLSLDLTVGGDDAAQTALNYGRACGAVSTALTALLSVANCKERNVTVAPDFQKGENRVRFRVRATVRLFFLFSAALSALTGFIKVYLKYGKKSGHPDQKEKAVL</sequence>
<gene>
    <name evidence="3" type="ORF">CAFE_36340</name>
    <name evidence="4" type="ORF">HCR03_03465</name>
</gene>
<evidence type="ECO:0000313" key="3">
    <source>
        <dbReference type="EMBL" id="MVB12887.1"/>
    </source>
</evidence>
<reference evidence="3 5" key="1">
    <citation type="submission" date="2019-09" db="EMBL/GenBank/DDBJ databases">
        <title>Genome sequence of Clostridium sp. EA1.</title>
        <authorList>
            <person name="Poehlein A."/>
            <person name="Bengelsdorf F.R."/>
            <person name="Daniel R."/>
        </authorList>
    </citation>
    <scope>NUCLEOTIDE SEQUENCE [LARGE SCALE GENOMIC DNA]</scope>
    <source>
        <strain evidence="3 5">EA1</strain>
    </source>
</reference>
<organism evidence="3 5">
    <name type="scientific">Caproicibacter fermentans</name>
    <dbReference type="NCBI Taxonomy" id="2576756"/>
    <lineage>
        <taxon>Bacteria</taxon>
        <taxon>Bacillati</taxon>
        <taxon>Bacillota</taxon>
        <taxon>Clostridia</taxon>
        <taxon>Eubacteriales</taxon>
        <taxon>Acutalibacteraceae</taxon>
        <taxon>Caproicibacter</taxon>
    </lineage>
</organism>
<name>A0A6N8I539_9FIRM</name>
<protein>
    <submittedName>
        <fullName evidence="4">DUF2953 domain-containing protein</fullName>
    </submittedName>
</protein>
<dbReference type="EMBL" id="CP060286">
    <property type="protein sequence ID" value="QNK41362.1"/>
    <property type="molecule type" value="Genomic_DNA"/>
</dbReference>
<dbReference type="KEGG" id="cfem:HCR03_03465"/>
<evidence type="ECO:0000256" key="2">
    <source>
        <dbReference type="SAM" id="Phobius"/>
    </source>
</evidence>
<evidence type="ECO:0000313" key="4">
    <source>
        <dbReference type="EMBL" id="QNK41362.1"/>
    </source>
</evidence>
<dbReference type="AlphaFoldDB" id="A0A6N8I539"/>
<dbReference type="InterPro" id="IPR021338">
    <property type="entry name" value="DUF2953"/>
</dbReference>
<evidence type="ECO:0000256" key="1">
    <source>
        <dbReference type="SAM" id="MobiDB-lite"/>
    </source>
</evidence>
<dbReference type="OrthoDB" id="1863929at2"/>
<keyword evidence="2" id="KW-0812">Transmembrane</keyword>
<reference evidence="4 6" key="2">
    <citation type="submission" date="2020-08" db="EMBL/GenBank/DDBJ databases">
        <title>The isolate Caproiciproducens sp. 7D4C2 produces n-caproate at mildly acidic conditions from hexoses: genome and rBOX comparison with related strains and chain-elongating bacteria.</title>
        <authorList>
            <person name="Esquivel-Elizondo S."/>
            <person name="Bagci C."/>
            <person name="Temovska M."/>
            <person name="Jeon B.S."/>
            <person name="Bessarab I."/>
            <person name="Williams R.B.H."/>
            <person name="Huson D.H."/>
            <person name="Angenent L.T."/>
        </authorList>
    </citation>
    <scope>NUCLEOTIDE SEQUENCE [LARGE SCALE GENOMIC DNA]</scope>
    <source>
        <strain evidence="4 6">7D4C2</strain>
    </source>
</reference>
<accession>A0A7G8TCM1</accession>
<evidence type="ECO:0000313" key="6">
    <source>
        <dbReference type="Proteomes" id="UP000515909"/>
    </source>
</evidence>
<proteinExistence type="predicted"/>
<dbReference type="EMBL" id="VWXL01000106">
    <property type="protein sequence ID" value="MVB12887.1"/>
    <property type="molecule type" value="Genomic_DNA"/>
</dbReference>
<dbReference type="Proteomes" id="UP000515909">
    <property type="component" value="Chromosome"/>
</dbReference>
<keyword evidence="5" id="KW-1185">Reference proteome</keyword>
<accession>A0A6N8I539</accession>
<keyword evidence="2" id="KW-1133">Transmembrane helix</keyword>
<evidence type="ECO:0000313" key="5">
    <source>
        <dbReference type="Proteomes" id="UP000469440"/>
    </source>
</evidence>
<dbReference type="Pfam" id="PF11167">
    <property type="entry name" value="DUF2953"/>
    <property type="match status" value="1"/>
</dbReference>
<keyword evidence="2" id="KW-0472">Membrane</keyword>
<feature type="transmembrane region" description="Helical" evidence="2">
    <location>
        <begin position="178"/>
        <end position="197"/>
    </location>
</feature>